<accession>A0A6G0WIK9</accession>
<dbReference type="SUPFAM" id="SSF56112">
    <property type="entry name" value="Protein kinase-like (PK-like)"/>
    <property type="match status" value="1"/>
</dbReference>
<gene>
    <name evidence="3" type="ORF">Ae201684_014809</name>
</gene>
<keyword evidence="1" id="KW-1133">Transmembrane helix</keyword>
<organism evidence="3 4">
    <name type="scientific">Aphanomyces euteiches</name>
    <dbReference type="NCBI Taxonomy" id="100861"/>
    <lineage>
        <taxon>Eukaryota</taxon>
        <taxon>Sar</taxon>
        <taxon>Stramenopiles</taxon>
        <taxon>Oomycota</taxon>
        <taxon>Saprolegniomycetes</taxon>
        <taxon>Saprolegniales</taxon>
        <taxon>Verrucalvaceae</taxon>
        <taxon>Aphanomyces</taxon>
    </lineage>
</organism>
<dbReference type="Gene3D" id="1.10.510.10">
    <property type="entry name" value="Transferase(Phosphotransferase) domain 1"/>
    <property type="match status" value="1"/>
</dbReference>
<evidence type="ECO:0000313" key="4">
    <source>
        <dbReference type="Proteomes" id="UP000481153"/>
    </source>
</evidence>
<feature type="domain" description="Protein kinase" evidence="2">
    <location>
        <begin position="143"/>
        <end position="417"/>
    </location>
</feature>
<dbReference type="SMART" id="SM00220">
    <property type="entry name" value="S_TKc"/>
    <property type="match status" value="1"/>
</dbReference>
<keyword evidence="1" id="KW-0812">Transmembrane</keyword>
<dbReference type="InterPro" id="IPR001245">
    <property type="entry name" value="Ser-Thr/Tyr_kinase_cat_dom"/>
</dbReference>
<dbReference type="PANTHER" id="PTHR44329">
    <property type="entry name" value="SERINE/THREONINE-PROTEIN KINASE TNNI3K-RELATED"/>
    <property type="match status" value="1"/>
</dbReference>
<reference evidence="3 4" key="1">
    <citation type="submission" date="2019-07" db="EMBL/GenBank/DDBJ databases">
        <title>Genomics analysis of Aphanomyces spp. identifies a new class of oomycete effector associated with host adaptation.</title>
        <authorList>
            <person name="Gaulin E."/>
        </authorList>
    </citation>
    <scope>NUCLEOTIDE SEQUENCE [LARGE SCALE GENOMIC DNA]</scope>
    <source>
        <strain evidence="3 4">ATCC 201684</strain>
    </source>
</reference>
<dbReference type="GO" id="GO:0004674">
    <property type="term" value="F:protein serine/threonine kinase activity"/>
    <property type="evidence" value="ECO:0007669"/>
    <property type="project" value="TreeGrafter"/>
</dbReference>
<dbReference type="InterPro" id="IPR000719">
    <property type="entry name" value="Prot_kinase_dom"/>
</dbReference>
<dbReference type="InterPro" id="IPR008271">
    <property type="entry name" value="Ser/Thr_kinase_AS"/>
</dbReference>
<sequence>MTASWEETVLVACVVTFKLIALLLVWIWIWYTQVATRSVLRPSQKGYRPSHVRTYMIDDFSKTIDLAEHRRTSEFNLDARTLHIRQERNIVVGAAAMADPASESSFGMQVSDFTHDEDPMSTLARASIAEPVLVQTKIPFQEITFLKKLTSGTYGEVWLGLYQERSVAIKQIRDEYKDDKKEIASFIAEIKLILPLRHANILECLGCSWHPRTQRLCFLAPYIPHGDMYMFLQTPQAKSLTWPQEKIHIVMGLALGILYLHRRHVIHRDLKSKNILLDMDFTPKITDFGISRECNPDSLMTTGVGTPLWTAPEVFVSNKYTESVDVYSFGVILSELDTLQIPFKDQFFDKKGRIDAVRVVRAVVNNQAKPTFMPTCPPSLYELALRCLDHSPQKRPTAEAVVRTLQTIVVPQLVTRH</sequence>
<protein>
    <recommendedName>
        <fullName evidence="2">Protein kinase domain-containing protein</fullName>
    </recommendedName>
</protein>
<evidence type="ECO:0000313" key="3">
    <source>
        <dbReference type="EMBL" id="KAF0727070.1"/>
    </source>
</evidence>
<dbReference type="GO" id="GO:0005524">
    <property type="term" value="F:ATP binding"/>
    <property type="evidence" value="ECO:0007669"/>
    <property type="project" value="InterPro"/>
</dbReference>
<dbReference type="Gene3D" id="3.30.200.20">
    <property type="entry name" value="Phosphorylase Kinase, domain 1"/>
    <property type="match status" value="1"/>
</dbReference>
<dbReference type="InterPro" id="IPR051681">
    <property type="entry name" value="Ser/Thr_Kinases-Pseudokinases"/>
</dbReference>
<evidence type="ECO:0000259" key="2">
    <source>
        <dbReference type="PROSITE" id="PS50011"/>
    </source>
</evidence>
<dbReference type="PROSITE" id="PS50011">
    <property type="entry name" value="PROTEIN_KINASE_DOM"/>
    <property type="match status" value="1"/>
</dbReference>
<dbReference type="PRINTS" id="PR00109">
    <property type="entry name" value="TYRKINASE"/>
</dbReference>
<evidence type="ECO:0000256" key="1">
    <source>
        <dbReference type="SAM" id="Phobius"/>
    </source>
</evidence>
<dbReference type="EMBL" id="VJMJ01000202">
    <property type="protein sequence ID" value="KAF0727070.1"/>
    <property type="molecule type" value="Genomic_DNA"/>
</dbReference>
<keyword evidence="1" id="KW-0472">Membrane</keyword>
<dbReference type="PROSITE" id="PS00108">
    <property type="entry name" value="PROTEIN_KINASE_ST"/>
    <property type="match status" value="1"/>
</dbReference>
<dbReference type="AlphaFoldDB" id="A0A6G0WIK9"/>
<dbReference type="PANTHER" id="PTHR44329:SF214">
    <property type="entry name" value="PROTEIN KINASE DOMAIN-CONTAINING PROTEIN"/>
    <property type="match status" value="1"/>
</dbReference>
<dbReference type="Proteomes" id="UP000481153">
    <property type="component" value="Unassembled WGS sequence"/>
</dbReference>
<dbReference type="InterPro" id="IPR011009">
    <property type="entry name" value="Kinase-like_dom_sf"/>
</dbReference>
<comment type="caution">
    <text evidence="3">The sequence shown here is derived from an EMBL/GenBank/DDBJ whole genome shotgun (WGS) entry which is preliminary data.</text>
</comment>
<proteinExistence type="predicted"/>
<feature type="transmembrane region" description="Helical" evidence="1">
    <location>
        <begin position="9"/>
        <end position="31"/>
    </location>
</feature>
<name>A0A6G0WIK9_9STRA</name>
<dbReference type="VEuPathDB" id="FungiDB:AeMF1_013854"/>
<keyword evidence="4" id="KW-1185">Reference proteome</keyword>
<dbReference type="Pfam" id="PF07714">
    <property type="entry name" value="PK_Tyr_Ser-Thr"/>
    <property type="match status" value="1"/>
</dbReference>